<evidence type="ECO:0000256" key="1">
    <source>
        <dbReference type="SAM" id="Phobius"/>
    </source>
</evidence>
<comment type="caution">
    <text evidence="2">The sequence shown here is derived from an EMBL/GenBank/DDBJ whole genome shotgun (WGS) entry which is preliminary data.</text>
</comment>
<reference evidence="2 3" key="1">
    <citation type="submission" date="2019-09" db="EMBL/GenBank/DDBJ databases">
        <title>Whole genome sequences of isolates from the Mars Exploration Rovers.</title>
        <authorList>
            <person name="Seuylemezian A."/>
            <person name="Vaishampayan P."/>
        </authorList>
    </citation>
    <scope>NUCLEOTIDE SEQUENCE [LARGE SCALE GENOMIC DNA]</scope>
    <source>
        <strain evidence="2 3">MER_TA_151</strain>
    </source>
</reference>
<accession>A0A5J5I530</accession>
<feature type="transmembrane region" description="Helical" evidence="1">
    <location>
        <begin position="30"/>
        <end position="49"/>
    </location>
</feature>
<keyword evidence="1" id="KW-0472">Membrane</keyword>
<dbReference type="OrthoDB" id="9801163at2"/>
<dbReference type="Proteomes" id="UP000326671">
    <property type="component" value="Unassembled WGS sequence"/>
</dbReference>
<evidence type="ECO:0000313" key="2">
    <source>
        <dbReference type="EMBL" id="KAA9030625.1"/>
    </source>
</evidence>
<keyword evidence="3" id="KW-1185">Reference proteome</keyword>
<dbReference type="AlphaFoldDB" id="A0A5J5I530"/>
<keyword evidence="1" id="KW-0812">Transmembrane</keyword>
<gene>
    <name evidence="2" type="ORF">F4V44_02180</name>
</gene>
<protein>
    <submittedName>
        <fullName evidence="2">Uncharacterized protein</fullName>
    </submittedName>
</protein>
<proteinExistence type="predicted"/>
<keyword evidence="1" id="KW-1133">Transmembrane helix</keyword>
<sequence>MITEEKTAGTLGPLSFLLTMNINRLHVSQIKTGIGFEAGLVIVVIAILLDCMTQNIGKKKGGTA</sequence>
<organism evidence="2 3">
    <name type="scientific">Niallia endozanthoxylica</name>
    <dbReference type="NCBI Taxonomy" id="2036016"/>
    <lineage>
        <taxon>Bacteria</taxon>
        <taxon>Bacillati</taxon>
        <taxon>Bacillota</taxon>
        <taxon>Bacilli</taxon>
        <taxon>Bacillales</taxon>
        <taxon>Bacillaceae</taxon>
        <taxon>Niallia</taxon>
    </lineage>
</organism>
<name>A0A5J5I530_9BACI</name>
<evidence type="ECO:0000313" key="3">
    <source>
        <dbReference type="Proteomes" id="UP000326671"/>
    </source>
</evidence>
<dbReference type="EMBL" id="VYKL01000006">
    <property type="protein sequence ID" value="KAA9030625.1"/>
    <property type="molecule type" value="Genomic_DNA"/>
</dbReference>